<evidence type="ECO:0000256" key="2">
    <source>
        <dbReference type="ARBA" id="ARBA00022630"/>
    </source>
</evidence>
<comment type="similarity">
    <text evidence="3">Belongs to the flavoredoxin family.</text>
</comment>
<dbReference type="Proteomes" id="UP000001683">
    <property type="component" value="Chromosome"/>
</dbReference>
<dbReference type="PROSITE" id="PS51257">
    <property type="entry name" value="PROKAR_LIPOPROTEIN"/>
    <property type="match status" value="1"/>
</dbReference>
<dbReference type="Pfam" id="PF01613">
    <property type="entry name" value="Flavin_Reduct"/>
    <property type="match status" value="1"/>
</dbReference>
<dbReference type="PANTHER" id="PTHR43567:SF1">
    <property type="entry name" value="FLAVOREDOXIN"/>
    <property type="match status" value="1"/>
</dbReference>
<dbReference type="eggNOG" id="COG1853">
    <property type="taxonomic scope" value="Bacteria"/>
</dbReference>
<dbReference type="InterPro" id="IPR002563">
    <property type="entry name" value="Flavin_Rdtase-like_dom"/>
</dbReference>
<dbReference type="Gene3D" id="2.30.110.10">
    <property type="entry name" value="Electron Transport, Fmn-binding Protein, Chain A"/>
    <property type="match status" value="1"/>
</dbReference>
<name>B2A716_NATTJ</name>
<organism evidence="5 6">
    <name type="scientific">Natranaerobius thermophilus (strain ATCC BAA-1301 / DSM 18059 / JW/NM-WN-LF)</name>
    <dbReference type="NCBI Taxonomy" id="457570"/>
    <lineage>
        <taxon>Bacteria</taxon>
        <taxon>Bacillati</taxon>
        <taxon>Bacillota</taxon>
        <taxon>Clostridia</taxon>
        <taxon>Natranaerobiales</taxon>
        <taxon>Natranaerobiaceae</taxon>
        <taxon>Natranaerobius</taxon>
    </lineage>
</organism>
<keyword evidence="6" id="KW-1185">Reference proteome</keyword>
<evidence type="ECO:0000256" key="1">
    <source>
        <dbReference type="ARBA" id="ARBA00001917"/>
    </source>
</evidence>
<gene>
    <name evidence="5" type="ordered locus">Nther_2040</name>
</gene>
<dbReference type="GO" id="GO:0010181">
    <property type="term" value="F:FMN binding"/>
    <property type="evidence" value="ECO:0007669"/>
    <property type="project" value="InterPro"/>
</dbReference>
<reference evidence="5 6" key="1">
    <citation type="submission" date="2008-04" db="EMBL/GenBank/DDBJ databases">
        <title>Complete sequence of chromosome of Natranaerobius thermophilus JW/NM-WN-LF.</title>
        <authorList>
            <consortium name="US DOE Joint Genome Institute"/>
            <person name="Copeland A."/>
            <person name="Lucas S."/>
            <person name="Lapidus A."/>
            <person name="Glavina del Rio T."/>
            <person name="Dalin E."/>
            <person name="Tice H."/>
            <person name="Bruce D."/>
            <person name="Goodwin L."/>
            <person name="Pitluck S."/>
            <person name="Chertkov O."/>
            <person name="Brettin T."/>
            <person name="Detter J.C."/>
            <person name="Han C."/>
            <person name="Kuske C.R."/>
            <person name="Schmutz J."/>
            <person name="Larimer F."/>
            <person name="Land M."/>
            <person name="Hauser L."/>
            <person name="Kyrpides N."/>
            <person name="Lykidis A."/>
            <person name="Mesbah N.M."/>
            <person name="Wiegel J."/>
        </authorList>
    </citation>
    <scope>NUCLEOTIDE SEQUENCE [LARGE SCALE GENOMIC DNA]</scope>
    <source>
        <strain evidence="6">ATCC BAA-1301 / DSM 18059 / JW/NM-WN-LF</strain>
    </source>
</reference>
<dbReference type="RefSeq" id="WP_012448464.1">
    <property type="nucleotide sequence ID" value="NC_010718.1"/>
</dbReference>
<dbReference type="PANTHER" id="PTHR43567">
    <property type="entry name" value="FLAVOREDOXIN-RELATED-RELATED"/>
    <property type="match status" value="1"/>
</dbReference>
<accession>B2A716</accession>
<dbReference type="InterPro" id="IPR012349">
    <property type="entry name" value="Split_barrel_FMN-bd"/>
</dbReference>
<dbReference type="OrthoDB" id="9794638at2"/>
<comment type="cofactor">
    <cofactor evidence="1">
        <name>FMN</name>
        <dbReference type="ChEBI" id="CHEBI:58210"/>
    </cofactor>
</comment>
<evidence type="ECO:0000256" key="3">
    <source>
        <dbReference type="ARBA" id="ARBA00038054"/>
    </source>
</evidence>
<protein>
    <submittedName>
        <fullName evidence="5">Flavin reductase domain protein FMN-binding</fullName>
    </submittedName>
</protein>
<dbReference type="KEGG" id="nth:Nther_2040"/>
<keyword evidence="2" id="KW-0285">Flavoprotein</keyword>
<dbReference type="GO" id="GO:0016646">
    <property type="term" value="F:oxidoreductase activity, acting on the CH-NH group of donors, NAD or NADP as acceptor"/>
    <property type="evidence" value="ECO:0007669"/>
    <property type="project" value="UniProtKB-ARBA"/>
</dbReference>
<dbReference type="FunCoup" id="B2A716">
    <property type="interactions" value="17"/>
</dbReference>
<dbReference type="SMART" id="SM00903">
    <property type="entry name" value="Flavin_Reduct"/>
    <property type="match status" value="1"/>
</dbReference>
<dbReference type="HOGENOM" id="CLU_059021_5_1_9"/>
<sequence>MQKKVFDPGTYLFPVPAVMVSCAGGGQQNIITIAWTGTVNSKPPMVGISITPQRYSFDLIKETGEFVVNIPDDSLVKETDYCGCVSGRKVDKFKDTGLTSIPAKTISVPMIGEAPVNLECKVVAENELGSHHQFIGEVKKVHIANNLIDEQGKLDIYKGNLISFGGKAYYQPGKQIYGRGESMKQK</sequence>
<dbReference type="InParanoid" id="B2A716"/>
<evidence type="ECO:0000313" key="6">
    <source>
        <dbReference type="Proteomes" id="UP000001683"/>
    </source>
</evidence>
<dbReference type="InterPro" id="IPR052174">
    <property type="entry name" value="Flavoredoxin"/>
</dbReference>
<reference evidence="5 6" key="2">
    <citation type="journal article" date="2011" name="J. Bacteriol.">
        <title>Complete genome sequence of the anaerobic, halophilic alkalithermophile Natranaerobius thermophilus JW/NM-WN-LF.</title>
        <authorList>
            <person name="Zhao B."/>
            <person name="Mesbah N.M."/>
            <person name="Dalin E."/>
            <person name="Goodwin L."/>
            <person name="Nolan M."/>
            <person name="Pitluck S."/>
            <person name="Chertkov O."/>
            <person name="Brettin T.S."/>
            <person name="Han J."/>
            <person name="Larimer F.W."/>
            <person name="Land M.L."/>
            <person name="Hauser L."/>
            <person name="Kyrpides N."/>
            <person name="Wiegel J."/>
        </authorList>
    </citation>
    <scope>NUCLEOTIDE SEQUENCE [LARGE SCALE GENOMIC DNA]</scope>
    <source>
        <strain evidence="6">ATCC BAA-1301 / DSM 18059 / JW/NM-WN-LF</strain>
    </source>
</reference>
<dbReference type="AlphaFoldDB" id="B2A716"/>
<dbReference type="SUPFAM" id="SSF50475">
    <property type="entry name" value="FMN-binding split barrel"/>
    <property type="match status" value="1"/>
</dbReference>
<evidence type="ECO:0000313" key="5">
    <source>
        <dbReference type="EMBL" id="ACB85607.1"/>
    </source>
</evidence>
<feature type="domain" description="Flavin reductase like" evidence="4">
    <location>
        <begin position="10"/>
        <end position="163"/>
    </location>
</feature>
<proteinExistence type="inferred from homology"/>
<dbReference type="EMBL" id="CP001034">
    <property type="protein sequence ID" value="ACB85607.1"/>
    <property type="molecule type" value="Genomic_DNA"/>
</dbReference>
<evidence type="ECO:0000259" key="4">
    <source>
        <dbReference type="SMART" id="SM00903"/>
    </source>
</evidence>
<dbReference type="STRING" id="457570.Nther_2040"/>